<name>A0AAU7BVK8_9FLAO</name>
<evidence type="ECO:0000259" key="1">
    <source>
        <dbReference type="Pfam" id="PF20409"/>
    </source>
</evidence>
<dbReference type="Gene3D" id="3.10.450.50">
    <property type="match status" value="1"/>
</dbReference>
<proteinExistence type="predicted"/>
<dbReference type="Pfam" id="PF20409">
    <property type="entry name" value="SnoaL_5"/>
    <property type="match status" value="1"/>
</dbReference>
<dbReference type="SUPFAM" id="SSF54427">
    <property type="entry name" value="NTF2-like"/>
    <property type="match status" value="1"/>
</dbReference>
<reference evidence="2" key="1">
    <citation type="submission" date="2024-05" db="EMBL/GenBank/DDBJ databases">
        <title>Pontimicrobium maritimus sp. nov., isolated form sea water.</title>
        <authorList>
            <person name="Muhammad N."/>
            <person name="Vuong T.Q."/>
            <person name="Han H.L."/>
            <person name="Kim S.-G."/>
        </authorList>
    </citation>
    <scope>NUCLEOTIDE SEQUENCE</scope>
    <source>
        <strain evidence="2">SW4</strain>
    </source>
</reference>
<dbReference type="InterPro" id="IPR032710">
    <property type="entry name" value="NTF2-like_dom_sf"/>
</dbReference>
<dbReference type="AlphaFoldDB" id="A0AAU7BVK8"/>
<sequence length="119" mass="13576">MNTQEVANKWAEMCRNGENLECVEQLYADNVTSKEMPGFPEAIVSGKTNVLNKNKIWLNNVEVFHKGEISDPVVAGNHFTSKMGFDVTFKEKGRTQMEEVCVFEVKDGKIVSEQFFYDM</sequence>
<accession>A0AAU7BVK8</accession>
<organism evidence="2">
    <name type="scientific">Pontimicrobium sp. SW4</name>
    <dbReference type="NCBI Taxonomy" id="3153519"/>
    <lineage>
        <taxon>Bacteria</taxon>
        <taxon>Pseudomonadati</taxon>
        <taxon>Bacteroidota</taxon>
        <taxon>Flavobacteriia</taxon>
        <taxon>Flavobacteriales</taxon>
        <taxon>Flavobacteriaceae</taxon>
        <taxon>Pontimicrobium</taxon>
    </lineage>
</organism>
<dbReference type="EMBL" id="CP157199">
    <property type="protein sequence ID" value="XBG62320.1"/>
    <property type="molecule type" value="Genomic_DNA"/>
</dbReference>
<protein>
    <submittedName>
        <fullName evidence="2">Nuclear transport factor 2 family protein</fullName>
    </submittedName>
</protein>
<dbReference type="RefSeq" id="WP_347925459.1">
    <property type="nucleotide sequence ID" value="NZ_CP157199.1"/>
</dbReference>
<gene>
    <name evidence="2" type="ORF">ABGB03_05305</name>
</gene>
<dbReference type="InterPro" id="IPR046860">
    <property type="entry name" value="SnoaL_5"/>
</dbReference>
<evidence type="ECO:0000313" key="2">
    <source>
        <dbReference type="EMBL" id="XBG62320.1"/>
    </source>
</evidence>
<feature type="domain" description="SnoaL-like" evidence="1">
    <location>
        <begin position="1"/>
        <end position="117"/>
    </location>
</feature>